<dbReference type="InterPro" id="IPR024747">
    <property type="entry name" value="Pyridox_Oxase-rel"/>
</dbReference>
<comment type="caution">
    <text evidence="1">The sequence shown here is derived from an EMBL/GenBank/DDBJ whole genome shotgun (WGS) entry which is preliminary data.</text>
</comment>
<accession>A0ABU8LHJ2</accession>
<dbReference type="Pfam" id="PF12900">
    <property type="entry name" value="Pyridox_ox_2"/>
    <property type="match status" value="1"/>
</dbReference>
<dbReference type="InterPro" id="IPR012349">
    <property type="entry name" value="Split_barrel_FMN-bd"/>
</dbReference>
<dbReference type="Proteomes" id="UP001366085">
    <property type="component" value="Unassembled WGS sequence"/>
</dbReference>
<dbReference type="Gene3D" id="2.30.110.10">
    <property type="entry name" value="Electron Transport, Fmn-binding Protein, Chain A"/>
    <property type="match status" value="1"/>
</dbReference>
<organism evidence="1 2">
    <name type="scientific">Microbacterium istanbulense</name>
    <dbReference type="NCBI Taxonomy" id="3122049"/>
    <lineage>
        <taxon>Bacteria</taxon>
        <taxon>Bacillati</taxon>
        <taxon>Actinomycetota</taxon>
        <taxon>Actinomycetes</taxon>
        <taxon>Micrococcales</taxon>
        <taxon>Microbacteriaceae</taxon>
        <taxon>Microbacterium</taxon>
    </lineage>
</organism>
<evidence type="ECO:0000313" key="1">
    <source>
        <dbReference type="EMBL" id="MEJ1090800.1"/>
    </source>
</evidence>
<gene>
    <name evidence="1" type="ORF">WDU93_03765</name>
</gene>
<reference evidence="1 2" key="1">
    <citation type="submission" date="2024-02" db="EMBL/GenBank/DDBJ databases">
        <authorList>
            <person name="Saticioglu I.B."/>
        </authorList>
    </citation>
    <scope>NUCLEOTIDE SEQUENCE [LARGE SCALE GENOMIC DNA]</scope>
    <source>
        <strain evidence="1 2">Mu-43</strain>
    </source>
</reference>
<dbReference type="SUPFAM" id="SSF50475">
    <property type="entry name" value="FMN-binding split barrel"/>
    <property type="match status" value="1"/>
</dbReference>
<keyword evidence="2" id="KW-1185">Reference proteome</keyword>
<proteinExistence type="predicted"/>
<dbReference type="RefSeq" id="WP_337317678.1">
    <property type="nucleotide sequence ID" value="NZ_JBBDGN010000002.1"/>
</dbReference>
<name>A0ABU8LHJ2_9MICO</name>
<protein>
    <submittedName>
        <fullName evidence="1">Pyridoxamine 5'-phosphate oxidase family protein</fullName>
    </submittedName>
</protein>
<dbReference type="EMBL" id="JBBDGN010000002">
    <property type="protein sequence ID" value="MEJ1090800.1"/>
    <property type="molecule type" value="Genomic_DNA"/>
</dbReference>
<sequence length="133" mass="14309">MITEVNEKDCHALLSSTTVGRLGFVQDGRVLVIPVNYVLDGSDVVIRTAPDGLLSGLSSSREVVAFEVDHHDDLGGSGWSVLLNGPVTEMTAEEVDAIPGTRRARPWAGGDRSLALRLHPESVSGRRVHRDRG</sequence>
<evidence type="ECO:0000313" key="2">
    <source>
        <dbReference type="Proteomes" id="UP001366085"/>
    </source>
</evidence>